<feature type="non-terminal residue" evidence="1">
    <location>
        <position position="1"/>
    </location>
</feature>
<dbReference type="PANTHER" id="PTHR47331">
    <property type="entry name" value="PHD-TYPE DOMAIN-CONTAINING PROTEIN"/>
    <property type="match status" value="1"/>
</dbReference>
<proteinExistence type="predicted"/>
<comment type="caution">
    <text evidence="1">The sequence shown here is derived from an EMBL/GenBank/DDBJ whole genome shotgun (WGS) entry which is preliminary data.</text>
</comment>
<dbReference type="STRING" id="6182.A0A4Z2DB21"/>
<dbReference type="InterPro" id="IPR008042">
    <property type="entry name" value="Retrotrans_Pao"/>
</dbReference>
<dbReference type="AlphaFoldDB" id="A0A4Z2DB21"/>
<evidence type="ECO:0000313" key="1">
    <source>
        <dbReference type="EMBL" id="TNN13636.1"/>
    </source>
</evidence>
<dbReference type="PANTHER" id="PTHR47331:SF4">
    <property type="entry name" value="PEPTIDASE S1 DOMAIN-CONTAINING PROTEIN"/>
    <property type="match status" value="1"/>
</dbReference>
<dbReference type="Pfam" id="PF05380">
    <property type="entry name" value="Peptidase_A17"/>
    <property type="match status" value="1"/>
</dbReference>
<dbReference type="EMBL" id="SKCS01000186">
    <property type="protein sequence ID" value="TNN13636.1"/>
    <property type="molecule type" value="Genomic_DNA"/>
</dbReference>
<organism evidence="1 2">
    <name type="scientific">Schistosoma japonicum</name>
    <name type="common">Blood fluke</name>
    <dbReference type="NCBI Taxonomy" id="6182"/>
    <lineage>
        <taxon>Eukaryota</taxon>
        <taxon>Metazoa</taxon>
        <taxon>Spiralia</taxon>
        <taxon>Lophotrochozoa</taxon>
        <taxon>Platyhelminthes</taxon>
        <taxon>Trematoda</taxon>
        <taxon>Digenea</taxon>
        <taxon>Strigeidida</taxon>
        <taxon>Schistosomatoidea</taxon>
        <taxon>Schistosomatidae</taxon>
        <taxon>Schistosoma</taxon>
    </lineage>
</organism>
<keyword evidence="2" id="KW-1185">Reference proteome</keyword>
<dbReference type="OrthoDB" id="10052339at2759"/>
<name>A0A4Z2DB21_SCHJA</name>
<gene>
    <name evidence="1" type="ORF">EWB00_002719</name>
</gene>
<dbReference type="Proteomes" id="UP000311919">
    <property type="component" value="Unassembled WGS sequence"/>
</dbReference>
<evidence type="ECO:0000313" key="2">
    <source>
        <dbReference type="Proteomes" id="UP000311919"/>
    </source>
</evidence>
<accession>A0A4Z2DB21</accession>
<protein>
    <submittedName>
        <fullName evidence="1">Gag-Pol polyprotein</fullName>
    </submittedName>
</protein>
<sequence>DLLNHKTVRYCSEDLTDFAIRLRSIHLRLLQIGYESDVNSTARLESIVMGLPIELQELKGREPSLGDLVLFVEERARVSRTRYGMLVHDDSMTIYGHVARKCGSGLKSSVKRCTVKHHSFLHVDGSGSSAHFSREINSLYVDFGTIPVRVCGSYGSMEIYAFLDSGSDTYLMCEENVNRLCLESKASSINVTTMNETCIHKCLEVSVESFSLDGKQSVQISKAYAIKKLPLGHAEDVPFPQLRNMMKGILVGCDIPGDKRGFNSGGKPEKLRIVFGCAAKYHDLYLNNQLLRGPNTVNSLIGVLLRFRLGRIALAADIEEMFLQVRIPEGDRGTFRLEIVEFCLTVYRFGAVSSLFCANFFLRRTVDMFCEDKMEDIRRVTDKNLNVYDYLASTDSVHDAVTLAKRLGSILRKGGFRLTKWISNCFQVIESIPLEEQAVALKSIDFEKIPIERLLAPVILPAKQLLQCLCKSGLRWDMEIPENEKTCWFEFLDDMQKVENISFPRCMLARDMDHSLTELHVFSDASEVRYGAVAHSRCYVAGKEACCRLISVKPRVAPLKTQTIQHLKLTAAVLAARIGSQLQTELDREFADVVFWTDSIIVLNYIRNESSQF</sequence>
<reference evidence="1 2" key="1">
    <citation type="submission" date="2019-03" db="EMBL/GenBank/DDBJ databases">
        <title>An improved genome assembly of the fluke Schistosoma japonicum.</title>
        <authorList>
            <person name="Hu W."/>
            <person name="Luo F."/>
            <person name="Yin M."/>
            <person name="Mo X."/>
            <person name="Sun C."/>
            <person name="Wu Q."/>
            <person name="Zhu B."/>
            <person name="Xiang M."/>
            <person name="Wang J."/>
            <person name="Wang Y."/>
            <person name="Zhang T."/>
            <person name="Xu B."/>
            <person name="Zheng H."/>
            <person name="Feng Z."/>
        </authorList>
    </citation>
    <scope>NUCLEOTIDE SEQUENCE [LARGE SCALE GENOMIC DNA]</scope>
    <source>
        <strain evidence="1">HuSjv2</strain>
        <tissue evidence="1">Worms</tissue>
    </source>
</reference>